<comment type="caution">
    <text evidence="2">The sequence shown here is derived from an EMBL/GenBank/DDBJ whole genome shotgun (WGS) entry which is preliminary data.</text>
</comment>
<dbReference type="RefSeq" id="XP_029218221.1">
    <property type="nucleotide sequence ID" value="XM_029365737.1"/>
</dbReference>
<feature type="compositionally biased region" description="Basic and acidic residues" evidence="1">
    <location>
        <begin position="281"/>
        <end position="290"/>
    </location>
</feature>
<evidence type="ECO:0000313" key="2">
    <source>
        <dbReference type="EMBL" id="PFH34212.1"/>
    </source>
</evidence>
<feature type="compositionally biased region" description="Basic and acidic residues" evidence="1">
    <location>
        <begin position="215"/>
        <end position="225"/>
    </location>
</feature>
<dbReference type="EMBL" id="NWUJ01000007">
    <property type="protein sequence ID" value="PFH34212.1"/>
    <property type="molecule type" value="Genomic_DNA"/>
</dbReference>
<dbReference type="GeneID" id="40312290"/>
<evidence type="ECO:0000313" key="3">
    <source>
        <dbReference type="Proteomes" id="UP000224006"/>
    </source>
</evidence>
<feature type="compositionally biased region" description="Basic and acidic residues" evidence="1">
    <location>
        <begin position="301"/>
        <end position="314"/>
    </location>
</feature>
<gene>
    <name evidence="2" type="ORF">BESB_073640</name>
</gene>
<proteinExistence type="predicted"/>
<dbReference type="KEGG" id="bbes:BESB_073640"/>
<accession>A0A2A9MFQ4</accession>
<keyword evidence="3" id="KW-1185">Reference proteome</keyword>
<feature type="compositionally biased region" description="Polar residues" evidence="1">
    <location>
        <begin position="122"/>
        <end position="137"/>
    </location>
</feature>
<dbReference type="AlphaFoldDB" id="A0A2A9MFQ4"/>
<name>A0A2A9MFQ4_BESBE</name>
<dbReference type="VEuPathDB" id="ToxoDB:BESB_073640"/>
<dbReference type="STRING" id="94643.A0A2A9MFQ4"/>
<reference evidence="2 3" key="1">
    <citation type="submission" date="2017-09" db="EMBL/GenBank/DDBJ databases">
        <title>Genome sequencing of Besnoitia besnoiti strain Bb-Ger1.</title>
        <authorList>
            <person name="Schares G."/>
            <person name="Venepally P."/>
            <person name="Lorenzi H.A."/>
        </authorList>
    </citation>
    <scope>NUCLEOTIDE SEQUENCE [LARGE SCALE GENOMIC DNA]</scope>
    <source>
        <strain evidence="2 3">Bb-Ger1</strain>
    </source>
</reference>
<feature type="region of interest" description="Disordered" evidence="1">
    <location>
        <begin position="1"/>
        <end position="98"/>
    </location>
</feature>
<feature type="compositionally biased region" description="Basic residues" evidence="1">
    <location>
        <begin position="197"/>
        <end position="214"/>
    </location>
</feature>
<organism evidence="2 3">
    <name type="scientific">Besnoitia besnoiti</name>
    <name type="common">Apicomplexan protozoan</name>
    <dbReference type="NCBI Taxonomy" id="94643"/>
    <lineage>
        <taxon>Eukaryota</taxon>
        <taxon>Sar</taxon>
        <taxon>Alveolata</taxon>
        <taxon>Apicomplexa</taxon>
        <taxon>Conoidasida</taxon>
        <taxon>Coccidia</taxon>
        <taxon>Eucoccidiorida</taxon>
        <taxon>Eimeriorina</taxon>
        <taxon>Sarcocystidae</taxon>
        <taxon>Besnoitia</taxon>
    </lineage>
</organism>
<dbReference type="OrthoDB" id="346340at2759"/>
<feature type="region of interest" description="Disordered" evidence="1">
    <location>
        <begin position="117"/>
        <end position="337"/>
    </location>
</feature>
<feature type="compositionally biased region" description="Basic and acidic residues" evidence="1">
    <location>
        <begin position="168"/>
        <end position="182"/>
    </location>
</feature>
<dbReference type="Proteomes" id="UP000224006">
    <property type="component" value="Unassembled WGS sequence"/>
</dbReference>
<evidence type="ECO:0000256" key="1">
    <source>
        <dbReference type="SAM" id="MobiDB-lite"/>
    </source>
</evidence>
<feature type="compositionally biased region" description="Low complexity" evidence="1">
    <location>
        <begin position="26"/>
        <end position="98"/>
    </location>
</feature>
<sequence length="500" mass="54306">MMQSRPPAGGRGRHMVLPAWMTQGQNAGAASTPNGAAAAPTPAAARAPAPSVPPSSSVSSGLTGGRAAAPQPPAGLSSSLSLPSASFSPGFSRANDAPPTALAAAGAALGAPRVNPYAGAASVSSLPGANALSSSLNGDVKTFSGIARWMDEGSRGRSRSRSGSRRSSSRDGFRRGRDDDRRRRSSASSRSSSGGRGKSRRGRSSSAASRRRGRDRRDSSRDRGDGGSPTGGRRSSRKDRRRGRSRSSGSPSDVDGRRNRSTSPGRRGDRYGSRRLAGDSSPRRRNDRSRSRSGRRARGRSQSEDRRRSRDGRTGRSKRSPSPSDHSPGAADASRTSAATLADRLMEVRQMPRSKRASRRSDVLMFLARDDDFYAEDRQGRGFRRDAFLTEMVLDAPETKVRVNKRLLLEESERHSFSVDFEEHTEGRDQVVLYECVNGKVVRVYCFRDSESLVREKLPLEDLKKTRIYAKAWKYCSRKGVPSSAQHHYFDYVHNPEVIG</sequence>
<feature type="compositionally biased region" description="Basic residues" evidence="1">
    <location>
        <begin position="234"/>
        <end position="245"/>
    </location>
</feature>
<protein>
    <submittedName>
        <fullName evidence="2">Uncharacterized protein</fullName>
    </submittedName>
</protein>